<dbReference type="STRING" id="572546.Arcpr_0856"/>
<reference evidence="2 3" key="1">
    <citation type="journal article" date="2010" name="Stand. Genomic Sci.">
        <title>Complete genome sequence of Archaeoglobus profundus type strain (AV18).</title>
        <authorList>
            <person name="von Jan M."/>
            <person name="Lapidus A."/>
            <person name="Del Rio T.G."/>
            <person name="Copeland A."/>
            <person name="Tice H."/>
            <person name="Cheng J.F."/>
            <person name="Lucas S."/>
            <person name="Chen F."/>
            <person name="Nolan M."/>
            <person name="Goodwin L."/>
            <person name="Han C."/>
            <person name="Pitluck S."/>
            <person name="Liolios K."/>
            <person name="Ivanova N."/>
            <person name="Mavromatis K."/>
            <person name="Ovchinnikova G."/>
            <person name="Chertkov O."/>
            <person name="Pati A."/>
            <person name="Chen A."/>
            <person name="Palaniappan K."/>
            <person name="Land M."/>
            <person name="Hauser L."/>
            <person name="Chang Y.J."/>
            <person name="Jeffries C.D."/>
            <person name="Saunders E."/>
            <person name="Brettin T."/>
            <person name="Detter J.C."/>
            <person name="Chain P."/>
            <person name="Eichinger K."/>
            <person name="Huber H."/>
            <person name="Spring S."/>
            <person name="Rohde M."/>
            <person name="Goker M."/>
            <person name="Wirth R."/>
            <person name="Woyke T."/>
            <person name="Bristow J."/>
            <person name="Eisen J.A."/>
            <person name="Markowitz V."/>
            <person name="Hugenholtz P."/>
            <person name="Kyrpides N.C."/>
            <person name="Klenk H.P."/>
        </authorList>
    </citation>
    <scope>NUCLEOTIDE SEQUENCE [LARGE SCALE GENOMIC DNA]</scope>
    <source>
        <strain evidence="3">DSM 5631 / JCM 9629 / NBRC 100127 / Av18</strain>
    </source>
</reference>
<evidence type="ECO:0000256" key="1">
    <source>
        <dbReference type="SAM" id="Phobius"/>
    </source>
</evidence>
<keyword evidence="1" id="KW-0472">Membrane</keyword>
<keyword evidence="3" id="KW-1185">Reference proteome</keyword>
<feature type="transmembrane region" description="Helical" evidence="1">
    <location>
        <begin position="54"/>
        <end position="77"/>
    </location>
</feature>
<evidence type="ECO:0000313" key="3">
    <source>
        <dbReference type="Proteomes" id="UP000001901"/>
    </source>
</evidence>
<accession>D2RHZ4</accession>
<organism evidence="2 3">
    <name type="scientific">Archaeoglobus profundus (strain DSM 5631 / JCM 9629 / NBRC 100127 / Av18)</name>
    <dbReference type="NCBI Taxonomy" id="572546"/>
    <lineage>
        <taxon>Archaea</taxon>
        <taxon>Methanobacteriati</taxon>
        <taxon>Methanobacteriota</taxon>
        <taxon>Archaeoglobi</taxon>
        <taxon>Archaeoglobales</taxon>
        <taxon>Archaeoglobaceae</taxon>
        <taxon>Archaeoglobus</taxon>
    </lineage>
</organism>
<name>D2RHZ4_ARCPA</name>
<keyword evidence="1" id="KW-1133">Transmembrane helix</keyword>
<evidence type="ECO:0000313" key="2">
    <source>
        <dbReference type="EMBL" id="ADB57919.1"/>
    </source>
</evidence>
<dbReference type="EMBL" id="CP001857">
    <property type="protein sequence ID" value="ADB57919.1"/>
    <property type="molecule type" value="Genomic_DNA"/>
</dbReference>
<dbReference type="KEGG" id="apo:Arcpr_0856"/>
<feature type="transmembrane region" description="Helical" evidence="1">
    <location>
        <begin position="9"/>
        <end position="42"/>
    </location>
</feature>
<dbReference type="HOGENOM" id="CLU_2270902_0_0_2"/>
<sequence length="102" mass="11439">MILTVIEVVWFLVIVALTIVSGEINSGMGFIAAILGLCLHYITNKGNPFIMNLYPFSAGFRMLIADMILCLVILNMITGYSQNWLLLILTLVYIPFEYFVGD</sequence>
<dbReference type="AlphaFoldDB" id="D2RHZ4"/>
<protein>
    <submittedName>
        <fullName evidence="2">Uncharacterized protein</fullName>
    </submittedName>
</protein>
<proteinExistence type="predicted"/>
<feature type="transmembrane region" description="Helical" evidence="1">
    <location>
        <begin position="84"/>
        <end position="101"/>
    </location>
</feature>
<keyword evidence="1" id="KW-0812">Transmembrane</keyword>
<dbReference type="PaxDb" id="572546-Arcpr_0856"/>
<gene>
    <name evidence="2" type="ordered locus">Arcpr_0856</name>
</gene>
<dbReference type="Proteomes" id="UP000001901">
    <property type="component" value="Chromosome"/>
</dbReference>